<protein>
    <submittedName>
        <fullName evidence="1">Uncharacterized protein</fullName>
    </submittedName>
</protein>
<sequence length="282" mass="32606">MSNRKVLKKVSAGFQVDMNTLFRKFTAEEIIRFAAFSKVWREMKFSLVFCGREERELRLFFEEIVPAVLQFWLPTSPFREKVFGLYMLYAVYALQPTFPRLKRSPVMYNSQNEDGEDVSAFAALTGKVYAPLDKMAKRGTLQVLTMVHRKYMAVKAEQAEPEVRDLDFVKEDIYEDIRRQISALQLKHGYRESRVAAGTSHKDEATSSDEEDDVAARRKALKAKSFRCVANTRKGRRLEQLMYDMAEGDPEYSASISPAEKRMRKQPPRAAKMAAEHTYHCL</sequence>
<dbReference type="EMBL" id="CM023487">
    <property type="protein sequence ID" value="KAH6927108.1"/>
    <property type="molecule type" value="Genomic_DNA"/>
</dbReference>
<reference evidence="1" key="1">
    <citation type="submission" date="2020-05" db="EMBL/GenBank/DDBJ databases">
        <title>Large-scale comparative analyses of tick genomes elucidate their genetic diversity and vector capacities.</title>
        <authorList>
            <person name="Jia N."/>
            <person name="Wang J."/>
            <person name="Shi W."/>
            <person name="Du L."/>
            <person name="Sun Y."/>
            <person name="Zhan W."/>
            <person name="Jiang J."/>
            <person name="Wang Q."/>
            <person name="Zhang B."/>
            <person name="Ji P."/>
            <person name="Sakyi L.B."/>
            <person name="Cui X."/>
            <person name="Yuan T."/>
            <person name="Jiang B."/>
            <person name="Yang W."/>
            <person name="Lam T.T.-Y."/>
            <person name="Chang Q."/>
            <person name="Ding S."/>
            <person name="Wang X."/>
            <person name="Zhu J."/>
            <person name="Ruan X."/>
            <person name="Zhao L."/>
            <person name="Wei J."/>
            <person name="Que T."/>
            <person name="Du C."/>
            <person name="Cheng J."/>
            <person name="Dai P."/>
            <person name="Han X."/>
            <person name="Huang E."/>
            <person name="Gao Y."/>
            <person name="Liu J."/>
            <person name="Shao H."/>
            <person name="Ye R."/>
            <person name="Li L."/>
            <person name="Wei W."/>
            <person name="Wang X."/>
            <person name="Wang C."/>
            <person name="Yang T."/>
            <person name="Huo Q."/>
            <person name="Li W."/>
            <person name="Guo W."/>
            <person name="Chen H."/>
            <person name="Zhou L."/>
            <person name="Ni X."/>
            <person name="Tian J."/>
            <person name="Zhou Y."/>
            <person name="Sheng Y."/>
            <person name="Liu T."/>
            <person name="Pan Y."/>
            <person name="Xia L."/>
            <person name="Li J."/>
            <person name="Zhao F."/>
            <person name="Cao W."/>
        </authorList>
    </citation>
    <scope>NUCLEOTIDE SEQUENCE</scope>
    <source>
        <strain evidence="1">Hyas-2018</strain>
    </source>
</reference>
<evidence type="ECO:0000313" key="1">
    <source>
        <dbReference type="EMBL" id="KAH6927108.1"/>
    </source>
</evidence>
<comment type="caution">
    <text evidence="1">The sequence shown here is derived from an EMBL/GenBank/DDBJ whole genome shotgun (WGS) entry which is preliminary data.</text>
</comment>
<dbReference type="Proteomes" id="UP000821845">
    <property type="component" value="Chromosome 7"/>
</dbReference>
<organism evidence="1 2">
    <name type="scientific">Hyalomma asiaticum</name>
    <name type="common">Tick</name>
    <dbReference type="NCBI Taxonomy" id="266040"/>
    <lineage>
        <taxon>Eukaryota</taxon>
        <taxon>Metazoa</taxon>
        <taxon>Ecdysozoa</taxon>
        <taxon>Arthropoda</taxon>
        <taxon>Chelicerata</taxon>
        <taxon>Arachnida</taxon>
        <taxon>Acari</taxon>
        <taxon>Parasitiformes</taxon>
        <taxon>Ixodida</taxon>
        <taxon>Ixodoidea</taxon>
        <taxon>Ixodidae</taxon>
        <taxon>Hyalomminae</taxon>
        <taxon>Hyalomma</taxon>
    </lineage>
</organism>
<name>A0ACB7S0C4_HYAAI</name>
<proteinExistence type="predicted"/>
<evidence type="ECO:0000313" key="2">
    <source>
        <dbReference type="Proteomes" id="UP000821845"/>
    </source>
</evidence>
<accession>A0ACB7S0C4</accession>
<gene>
    <name evidence="1" type="ORF">HPB50_026890</name>
</gene>
<keyword evidence="2" id="KW-1185">Reference proteome</keyword>